<feature type="domain" description="J" evidence="1">
    <location>
        <begin position="36"/>
        <end position="100"/>
    </location>
</feature>
<dbReference type="PANTHER" id="PTHR44873:SF1">
    <property type="entry name" value="DNAJ HOMOLOG SUBFAMILY C MEMBER 30, MITOCHONDRIAL"/>
    <property type="match status" value="1"/>
</dbReference>
<evidence type="ECO:0000313" key="3">
    <source>
        <dbReference type="RefSeq" id="XP_024867370.1"/>
    </source>
</evidence>
<dbReference type="PROSITE" id="PS00636">
    <property type="entry name" value="DNAJ_1"/>
    <property type="match status" value="1"/>
</dbReference>
<dbReference type="AlphaFoldDB" id="A0A6J1PDN2"/>
<keyword evidence="2" id="KW-1185">Reference proteome</keyword>
<dbReference type="PROSITE" id="PS50076">
    <property type="entry name" value="DNAJ_2"/>
    <property type="match status" value="1"/>
</dbReference>
<organism evidence="2 3">
    <name type="scientific">Temnothorax curvispinosus</name>
    <dbReference type="NCBI Taxonomy" id="300111"/>
    <lineage>
        <taxon>Eukaryota</taxon>
        <taxon>Metazoa</taxon>
        <taxon>Ecdysozoa</taxon>
        <taxon>Arthropoda</taxon>
        <taxon>Hexapoda</taxon>
        <taxon>Insecta</taxon>
        <taxon>Pterygota</taxon>
        <taxon>Neoptera</taxon>
        <taxon>Endopterygota</taxon>
        <taxon>Hymenoptera</taxon>
        <taxon>Apocrita</taxon>
        <taxon>Aculeata</taxon>
        <taxon>Formicoidea</taxon>
        <taxon>Formicidae</taxon>
        <taxon>Myrmicinae</taxon>
        <taxon>Temnothorax</taxon>
    </lineage>
</organism>
<protein>
    <submittedName>
        <fullName evidence="3">DnaJ homolog subfamily C member 30-like</fullName>
    </submittedName>
</protein>
<sequence>MHAAFMQSSSKFNMQHCMKSQLARLYSTQQSTKSKNHYNTLKITPHATQTEVKSAYYKLTLQYHPDKNKSEYAKQKFQDISEAYEVLGNHDQRKVYDRDMLLHRPSTASTTVEHPTSHYRDKVYSGSSKIYNFDAWTQAHYGKQMYERRMRRQAYEHAKMMETEASTSKGSPRFMEFAILIATVTMLAALFSGKNHDVPASERRKKESKDTGN</sequence>
<reference evidence="3" key="1">
    <citation type="submission" date="2025-08" db="UniProtKB">
        <authorList>
            <consortium name="RefSeq"/>
        </authorList>
    </citation>
    <scope>IDENTIFICATION</scope>
    <source>
        <tissue evidence="3">Whole body</tissue>
    </source>
</reference>
<dbReference type="PANTHER" id="PTHR44873">
    <property type="entry name" value="DNAJ HOMOLOG SUBFAMILY C MEMBER 30, MITOCHONDRIAL"/>
    <property type="match status" value="1"/>
</dbReference>
<dbReference type="OrthoDB" id="376357at2759"/>
<gene>
    <name evidence="3" type="primary">LOC112451767</name>
</gene>
<dbReference type="InterPro" id="IPR036869">
    <property type="entry name" value="J_dom_sf"/>
</dbReference>
<dbReference type="InterPro" id="IPR053025">
    <property type="entry name" value="Mito_ATP_Synthase-Asso"/>
</dbReference>
<dbReference type="Gene3D" id="1.10.287.110">
    <property type="entry name" value="DnaJ domain"/>
    <property type="match status" value="1"/>
</dbReference>
<dbReference type="Proteomes" id="UP000504618">
    <property type="component" value="Unplaced"/>
</dbReference>
<proteinExistence type="predicted"/>
<dbReference type="PRINTS" id="PR00625">
    <property type="entry name" value="JDOMAIN"/>
</dbReference>
<dbReference type="CDD" id="cd06257">
    <property type="entry name" value="DnaJ"/>
    <property type="match status" value="1"/>
</dbReference>
<evidence type="ECO:0000259" key="1">
    <source>
        <dbReference type="PROSITE" id="PS50076"/>
    </source>
</evidence>
<name>A0A6J1PDN2_9HYME</name>
<evidence type="ECO:0000313" key="2">
    <source>
        <dbReference type="Proteomes" id="UP000504618"/>
    </source>
</evidence>
<dbReference type="InterPro" id="IPR001623">
    <property type="entry name" value="DnaJ_domain"/>
</dbReference>
<dbReference type="InterPro" id="IPR018253">
    <property type="entry name" value="DnaJ_domain_CS"/>
</dbReference>
<dbReference type="GeneID" id="112451767"/>
<dbReference type="SUPFAM" id="SSF46565">
    <property type="entry name" value="Chaperone J-domain"/>
    <property type="match status" value="1"/>
</dbReference>
<dbReference type="RefSeq" id="XP_024867370.1">
    <property type="nucleotide sequence ID" value="XM_025011602.1"/>
</dbReference>
<dbReference type="SMART" id="SM00271">
    <property type="entry name" value="DnaJ"/>
    <property type="match status" value="1"/>
</dbReference>
<accession>A0A6J1PDN2</accession>
<dbReference type="Pfam" id="PF00226">
    <property type="entry name" value="DnaJ"/>
    <property type="match status" value="1"/>
</dbReference>